<organism evidence="1 2">
    <name type="scientific">Pseudovibrio ascidiaceicola</name>
    <dbReference type="NCBI Taxonomy" id="285279"/>
    <lineage>
        <taxon>Bacteria</taxon>
        <taxon>Pseudomonadati</taxon>
        <taxon>Pseudomonadota</taxon>
        <taxon>Alphaproteobacteria</taxon>
        <taxon>Hyphomicrobiales</taxon>
        <taxon>Stappiaceae</taxon>
        <taxon>Pseudovibrio</taxon>
    </lineage>
</organism>
<dbReference type="EMBL" id="FOSK01000004">
    <property type="protein sequence ID" value="SFK37667.1"/>
    <property type="molecule type" value="Genomic_DNA"/>
</dbReference>
<keyword evidence="2" id="KW-1185">Reference proteome</keyword>
<dbReference type="InterPro" id="IPR006311">
    <property type="entry name" value="TAT_signal"/>
</dbReference>
<proteinExistence type="predicted"/>
<dbReference type="RefSeq" id="WP_139226350.1">
    <property type="nucleotide sequence ID" value="NZ_FOSK01000004.1"/>
</dbReference>
<accession>A0A1I3Z0S1</accession>
<comment type="caution">
    <text evidence="1">The sequence shown here is derived from an EMBL/GenBank/DDBJ whole genome shotgun (WGS) entry which is preliminary data.</text>
</comment>
<evidence type="ECO:0008006" key="3">
    <source>
        <dbReference type="Google" id="ProtNLM"/>
    </source>
</evidence>
<reference evidence="1 2" key="1">
    <citation type="submission" date="2016-10" db="EMBL/GenBank/DDBJ databases">
        <authorList>
            <person name="Varghese N."/>
            <person name="Submissions S."/>
        </authorList>
    </citation>
    <scope>NUCLEOTIDE SEQUENCE [LARGE SCALE GENOMIC DNA]</scope>
    <source>
        <strain evidence="1 2">DSM 16392</strain>
    </source>
</reference>
<evidence type="ECO:0000313" key="1">
    <source>
        <dbReference type="EMBL" id="SFK37667.1"/>
    </source>
</evidence>
<name>A0A1I3Z0S1_9HYPH</name>
<gene>
    <name evidence="1" type="ORF">SAMN04488518_104349</name>
</gene>
<sequence length="135" mass="14866">MKDLFREREKCAQNPDRRAVLTGSLASIAVVATPSAKAAPHDPLPELAERYKTACQHYCELKIPKSASFAEEDALLRPYSDAVTTTYHHLIDTPAPTLTGIITKLRLFLEEMTVAGHLDPDYALIASALKDCETL</sequence>
<dbReference type="PROSITE" id="PS51318">
    <property type="entry name" value="TAT"/>
    <property type="match status" value="1"/>
</dbReference>
<dbReference type="Proteomes" id="UP000199598">
    <property type="component" value="Unassembled WGS sequence"/>
</dbReference>
<evidence type="ECO:0000313" key="2">
    <source>
        <dbReference type="Proteomes" id="UP000199598"/>
    </source>
</evidence>
<protein>
    <recommendedName>
        <fullName evidence="3">Twin-arginine translocation signal domain-containing protein</fullName>
    </recommendedName>
</protein>